<dbReference type="PANTHER" id="PTHR43827:SF3">
    <property type="entry name" value="NADP-DEPENDENT OXIDOREDUCTASE DOMAIN-CONTAINING PROTEIN"/>
    <property type="match status" value="1"/>
</dbReference>
<keyword evidence="6" id="KW-1185">Reference proteome</keyword>
<dbReference type="InterPro" id="IPR020471">
    <property type="entry name" value="AKR"/>
</dbReference>
<dbReference type="Proteomes" id="UP000698222">
    <property type="component" value="Unassembled WGS sequence"/>
</dbReference>
<dbReference type="GO" id="GO:0016491">
    <property type="term" value="F:oxidoreductase activity"/>
    <property type="evidence" value="ECO:0007669"/>
    <property type="project" value="UniProtKB-KW"/>
</dbReference>
<dbReference type="InterPro" id="IPR023210">
    <property type="entry name" value="NADP_OxRdtase_dom"/>
</dbReference>
<comment type="caution">
    <text evidence="5">The sequence shown here is derived from an EMBL/GenBank/DDBJ whole genome shotgun (WGS) entry which is preliminary data.</text>
</comment>
<evidence type="ECO:0000256" key="3">
    <source>
        <dbReference type="ARBA" id="ARBA00023002"/>
    </source>
</evidence>
<evidence type="ECO:0000256" key="1">
    <source>
        <dbReference type="ARBA" id="ARBA00007905"/>
    </source>
</evidence>
<gene>
    <name evidence="5" type="ORF">JOF44_003916</name>
</gene>
<organism evidence="5 6">
    <name type="scientific">Brachybacterium fresconis</name>
    <dbReference type="NCBI Taxonomy" id="173363"/>
    <lineage>
        <taxon>Bacteria</taxon>
        <taxon>Bacillati</taxon>
        <taxon>Actinomycetota</taxon>
        <taxon>Actinomycetes</taxon>
        <taxon>Micrococcales</taxon>
        <taxon>Dermabacteraceae</taxon>
        <taxon>Brachybacterium</taxon>
    </lineage>
</organism>
<evidence type="ECO:0000313" key="6">
    <source>
        <dbReference type="Proteomes" id="UP000698222"/>
    </source>
</evidence>
<reference evidence="5 6" key="1">
    <citation type="submission" date="2021-03" db="EMBL/GenBank/DDBJ databases">
        <title>Sequencing the genomes of 1000 actinobacteria strains.</title>
        <authorList>
            <person name="Klenk H.-P."/>
        </authorList>
    </citation>
    <scope>NUCLEOTIDE SEQUENCE [LARGE SCALE GENOMIC DNA]</scope>
    <source>
        <strain evidence="5 6">DSM 14564</strain>
    </source>
</reference>
<feature type="domain" description="NADP-dependent oxidoreductase" evidence="4">
    <location>
        <begin position="30"/>
        <end position="268"/>
    </location>
</feature>
<dbReference type="Pfam" id="PF00248">
    <property type="entry name" value="Aldo_ket_red"/>
    <property type="match status" value="1"/>
</dbReference>
<keyword evidence="2" id="KW-0521">NADP</keyword>
<evidence type="ECO:0000256" key="2">
    <source>
        <dbReference type="ARBA" id="ARBA00022857"/>
    </source>
</evidence>
<evidence type="ECO:0000313" key="5">
    <source>
        <dbReference type="EMBL" id="MBP2411013.1"/>
    </source>
</evidence>
<dbReference type="Gene3D" id="3.20.20.100">
    <property type="entry name" value="NADP-dependent oxidoreductase domain"/>
    <property type="match status" value="1"/>
</dbReference>
<sequence length="289" mass="31192">MTTPSNTPLSTPTLSIPTTTLADGTSFPLIGFGTSSMKGRGAVDGIAAALGSGYRLLDTAAQYGNEAAVGEAVRVSGVDPDDVLVTTKIAGGDQGREATRTGFLESLRRLGLPRAALVLIHWPNPSRGLALETWRTLIDLKEEGKALHIGVSNFRPEQLTELVDATGVWPEVNQIQLSPALQRGEAVSFHREHGILTEAWGPLAGRDGLDAQFALRKLAEKHGATTSQISLRWAVDQGIVVIPKSSDPRRQRDNATLEHVRLDDADRELLATLDLGEDAAWDSREHEEW</sequence>
<dbReference type="PIRSF" id="PIRSF000097">
    <property type="entry name" value="AKR"/>
    <property type="match status" value="1"/>
</dbReference>
<dbReference type="InterPro" id="IPR018170">
    <property type="entry name" value="Aldo/ket_reductase_CS"/>
</dbReference>
<dbReference type="EC" id="1.1.1.346" evidence="5"/>
<dbReference type="PANTHER" id="PTHR43827">
    <property type="entry name" value="2,5-DIKETO-D-GLUCONIC ACID REDUCTASE"/>
    <property type="match status" value="1"/>
</dbReference>
<dbReference type="EMBL" id="JAGIOC010000001">
    <property type="protein sequence ID" value="MBP2411013.1"/>
    <property type="molecule type" value="Genomic_DNA"/>
</dbReference>
<dbReference type="RefSeq" id="WP_209895354.1">
    <property type="nucleotide sequence ID" value="NZ_BAAAJV010000053.1"/>
</dbReference>
<dbReference type="SUPFAM" id="SSF51430">
    <property type="entry name" value="NAD(P)-linked oxidoreductase"/>
    <property type="match status" value="1"/>
</dbReference>
<dbReference type="PROSITE" id="PS00798">
    <property type="entry name" value="ALDOKETO_REDUCTASE_1"/>
    <property type="match status" value="1"/>
</dbReference>
<comment type="similarity">
    <text evidence="1">Belongs to the aldo/keto reductase family.</text>
</comment>
<keyword evidence="3 5" id="KW-0560">Oxidoreductase</keyword>
<protein>
    <submittedName>
        <fullName evidence="5">2,5-diketo-D-gluconate reductase A</fullName>
        <ecNumber evidence="5">1.1.1.346</ecNumber>
    </submittedName>
</protein>
<dbReference type="InterPro" id="IPR036812">
    <property type="entry name" value="NAD(P)_OxRdtase_dom_sf"/>
</dbReference>
<accession>A0ABS4YSS2</accession>
<proteinExistence type="inferred from homology"/>
<name>A0ABS4YSS2_9MICO</name>
<evidence type="ECO:0000259" key="4">
    <source>
        <dbReference type="Pfam" id="PF00248"/>
    </source>
</evidence>
<dbReference type="PRINTS" id="PR00069">
    <property type="entry name" value="ALDKETRDTASE"/>
</dbReference>